<dbReference type="KEGG" id="hprf:HLPR_18400"/>
<dbReference type="GO" id="GO:0046872">
    <property type="term" value="F:metal ion binding"/>
    <property type="evidence" value="ECO:0007669"/>
    <property type="project" value="InterPro"/>
</dbReference>
<dbReference type="SUPFAM" id="SSF63411">
    <property type="entry name" value="LuxS/MPP-like metallohydrolase"/>
    <property type="match status" value="2"/>
</dbReference>
<name>A0AAU9EDP2_9FIRM</name>
<dbReference type="PANTHER" id="PTHR11851:SF134">
    <property type="entry name" value="ZINC-DEPENDENT PROTEASE"/>
    <property type="match status" value="1"/>
</dbReference>
<protein>
    <submittedName>
        <fullName evidence="3">Pitrilysin family protein</fullName>
    </submittedName>
</protein>
<dbReference type="Gene3D" id="3.30.830.10">
    <property type="entry name" value="Metalloenzyme, LuxS/M16 peptidase-like"/>
    <property type="match status" value="2"/>
</dbReference>
<dbReference type="InterPro" id="IPR007863">
    <property type="entry name" value="Peptidase_M16_C"/>
</dbReference>
<keyword evidence="4" id="KW-1185">Reference proteome</keyword>
<dbReference type="Pfam" id="PF05193">
    <property type="entry name" value="Peptidase_M16_C"/>
    <property type="match status" value="1"/>
</dbReference>
<dbReference type="EMBL" id="AP028654">
    <property type="protein sequence ID" value="BEP29509.1"/>
    <property type="molecule type" value="Genomic_DNA"/>
</dbReference>
<dbReference type="InterPro" id="IPR011249">
    <property type="entry name" value="Metalloenz_LuxS/M16"/>
</dbReference>
<reference evidence="3 4" key="1">
    <citation type="submission" date="2023-08" db="EMBL/GenBank/DDBJ databases">
        <title>Helicovermis profunda gen. nov., sp. nov., a novel mesophilic, fermentative bacterium within the Bacillota from a deep-sea hydrothermal vent chimney.</title>
        <authorList>
            <person name="Miyazaki U."/>
            <person name="Mizutani D."/>
            <person name="Hashimoto Y."/>
            <person name="Tame A."/>
            <person name="Sawayama S."/>
            <person name="Miyazaki J."/>
            <person name="Takai K."/>
            <person name="Nakagawa S."/>
        </authorList>
    </citation>
    <scope>NUCLEOTIDE SEQUENCE [LARGE SCALE GENOMIC DNA]</scope>
    <source>
        <strain evidence="3 4">S502</strain>
    </source>
</reference>
<dbReference type="AlphaFoldDB" id="A0AAU9EDP2"/>
<gene>
    <name evidence="3" type="ORF">HLPR_18400</name>
</gene>
<evidence type="ECO:0000259" key="1">
    <source>
        <dbReference type="Pfam" id="PF00675"/>
    </source>
</evidence>
<dbReference type="Proteomes" id="UP001321786">
    <property type="component" value="Chromosome"/>
</dbReference>
<evidence type="ECO:0000313" key="3">
    <source>
        <dbReference type="EMBL" id="BEP29509.1"/>
    </source>
</evidence>
<proteinExistence type="predicted"/>
<evidence type="ECO:0000313" key="4">
    <source>
        <dbReference type="Proteomes" id="UP001321786"/>
    </source>
</evidence>
<dbReference type="Pfam" id="PF00675">
    <property type="entry name" value="Peptidase_M16"/>
    <property type="match status" value="1"/>
</dbReference>
<dbReference type="RefSeq" id="WP_338535138.1">
    <property type="nucleotide sequence ID" value="NZ_AP028654.1"/>
</dbReference>
<dbReference type="InterPro" id="IPR050361">
    <property type="entry name" value="MPP/UQCRC_Complex"/>
</dbReference>
<dbReference type="NCBIfam" id="NF047421">
    <property type="entry name" value="YfmH_fam"/>
    <property type="match status" value="1"/>
</dbReference>
<dbReference type="InterPro" id="IPR011765">
    <property type="entry name" value="Pept_M16_N"/>
</dbReference>
<feature type="domain" description="Peptidase M16 N-terminal" evidence="1">
    <location>
        <begin position="66"/>
        <end position="177"/>
    </location>
</feature>
<organism evidence="3 4">
    <name type="scientific">Helicovermis profundi</name>
    <dbReference type="NCBI Taxonomy" id="3065157"/>
    <lineage>
        <taxon>Bacteria</taxon>
        <taxon>Bacillati</taxon>
        <taxon>Bacillota</taxon>
        <taxon>Clostridia</taxon>
        <taxon>Helicovermis</taxon>
    </lineage>
</organism>
<dbReference type="PANTHER" id="PTHR11851">
    <property type="entry name" value="METALLOPROTEASE"/>
    <property type="match status" value="1"/>
</dbReference>
<accession>A0AAU9EDP2</accession>
<sequence>MMKIEKTYNELLGEEVYKKIHPSGLEIYFIPKKNYQKKYAYFATRYGALYNDFIPFGEDEVKSMPLGIAHFLEHKIFEAKDKNIFEEFAKLGASVNAFTNYQSTAYMFSTVNNFYECFDILMDFVQTPHLTDENVEKEKGIITQEIKMYDDDPNWAVYFNLLKAMYKNHPMKHDIAGSVDSVMKTTRGELQECYDYFYSPKNMMIFVIGDLDMDDIVDATDKSLKESFLSKGAVPKILIKDEPLKVNKKRIEKDFKLPIPVFYMGFKDNVQEVNTRERLKKNIALKIALDLMFGKGSEFFKTHYDRGTINNSFSYEYSFGRTFSYSVIGGETKEADFLNEEILKEINKFKQNGFNEKDFERIKKKLTGRYLSSFNSIKYIANTFISYFMKDINLFDYLDVLNELDVNGVKKIMNNHFDTENFSVSMVK</sequence>
<feature type="domain" description="Peptidase M16 C-terminal" evidence="2">
    <location>
        <begin position="186"/>
        <end position="366"/>
    </location>
</feature>
<evidence type="ECO:0000259" key="2">
    <source>
        <dbReference type="Pfam" id="PF05193"/>
    </source>
</evidence>